<reference evidence="1 2" key="1">
    <citation type="journal article" date="2019" name="Nat. Microbiol.">
        <title>Expanding anaerobic alkane metabolism in the domain of Archaea.</title>
        <authorList>
            <person name="Wang Y."/>
            <person name="Wegener G."/>
            <person name="Hou J."/>
            <person name="Wang F."/>
            <person name="Xiao X."/>
        </authorList>
    </citation>
    <scope>NUCLEOTIDE SEQUENCE [LARGE SCALE GENOMIC DNA]</scope>
    <source>
        <strain evidence="1">WYZ-LMO10</strain>
    </source>
</reference>
<evidence type="ECO:0008006" key="3">
    <source>
        <dbReference type="Google" id="ProtNLM"/>
    </source>
</evidence>
<dbReference type="EMBL" id="QNVH01000083">
    <property type="protein sequence ID" value="TDA37216.1"/>
    <property type="molecule type" value="Genomic_DNA"/>
</dbReference>
<gene>
    <name evidence="1" type="ORF">DSO08_06030</name>
</gene>
<sequence>MKVEGIIAVTADWEKRSQYALQVCEAVSKATNIPLEVRKEDYDLLINYGEKDEFGGVDIPQIFLKLEGGVIKHVMTKIPDNEKGMPDIEKGIKLLTESISSMRG</sequence>
<dbReference type="Proteomes" id="UP000315399">
    <property type="component" value="Unassembled WGS sequence"/>
</dbReference>
<evidence type="ECO:0000313" key="2">
    <source>
        <dbReference type="Proteomes" id="UP000315399"/>
    </source>
</evidence>
<proteinExistence type="predicted"/>
<name>A0A523B8J9_9CREN</name>
<comment type="caution">
    <text evidence="1">The sequence shown here is derived from an EMBL/GenBank/DDBJ whole genome shotgun (WGS) entry which is preliminary data.</text>
</comment>
<accession>A0A523B8J9</accession>
<organism evidence="1 2">
    <name type="scientific">Thermoproteota archaeon</name>
    <dbReference type="NCBI Taxonomy" id="2056631"/>
    <lineage>
        <taxon>Archaea</taxon>
        <taxon>Thermoproteota</taxon>
    </lineage>
</organism>
<dbReference type="AlphaFoldDB" id="A0A523B8J9"/>
<protein>
    <recommendedName>
        <fullName evidence="3">Thioredoxin family protein</fullName>
    </recommendedName>
</protein>
<evidence type="ECO:0000313" key="1">
    <source>
        <dbReference type="EMBL" id="TDA37216.1"/>
    </source>
</evidence>